<feature type="compositionally biased region" description="Low complexity" evidence="1">
    <location>
        <begin position="98"/>
        <end position="110"/>
    </location>
</feature>
<accession>A0A1A5X663</accession>
<evidence type="ECO:0000313" key="5">
    <source>
        <dbReference type="Proteomes" id="UP000247515"/>
    </source>
</evidence>
<reference evidence="2 5" key="2">
    <citation type="submission" date="2018-05" db="EMBL/GenBank/DDBJ databases">
        <title>Genomic Encyclopedia of Type Strains, Phase IV (KMG-V): Genome sequencing to study the core and pangenomes of soil and plant-associated prokaryotes.</title>
        <authorList>
            <person name="Whitman W."/>
        </authorList>
    </citation>
    <scope>NUCLEOTIDE SEQUENCE [LARGE SCALE GENOMIC DNA]</scope>
    <source>
        <strain evidence="2 5">SIr-6563</strain>
    </source>
</reference>
<evidence type="ECO:0000313" key="3">
    <source>
        <dbReference type="EMBL" id="SEJ86124.1"/>
    </source>
</evidence>
<dbReference type="Proteomes" id="UP000247515">
    <property type="component" value="Unassembled WGS sequence"/>
</dbReference>
<dbReference type="Proteomes" id="UP000183529">
    <property type="component" value="Unassembled WGS sequence"/>
</dbReference>
<sequence length="127" mass="13727">MSPSPARPYGTEQESGLHTQLCAFNSAFAELGLRFRWDAATLYALAAIEGEAARIASYIQTHHPHLLNAYSIEFLCEAILGRKNAQAPGEWRAETTLQRAATSQQAAAATRDGWDWSEPGLPALAGA</sequence>
<dbReference type="InterPro" id="IPR023198">
    <property type="entry name" value="PGP-like_dom2"/>
</dbReference>
<dbReference type="EMBL" id="QJJV01000012">
    <property type="protein sequence ID" value="PXX14433.1"/>
    <property type="molecule type" value="Genomic_DNA"/>
</dbReference>
<name>A0A1A5X663_9BURK</name>
<dbReference type="AlphaFoldDB" id="A0A1A5X663"/>
<proteinExistence type="predicted"/>
<feature type="region of interest" description="Disordered" evidence="1">
    <location>
        <begin position="98"/>
        <end position="117"/>
    </location>
</feature>
<organism evidence="3 4">
    <name type="scientific">Paraburkholderia tropica</name>
    <dbReference type="NCBI Taxonomy" id="92647"/>
    <lineage>
        <taxon>Bacteria</taxon>
        <taxon>Pseudomonadati</taxon>
        <taxon>Pseudomonadota</taxon>
        <taxon>Betaproteobacteria</taxon>
        <taxon>Burkholderiales</taxon>
        <taxon>Burkholderiaceae</taxon>
        <taxon>Paraburkholderia</taxon>
    </lineage>
</organism>
<evidence type="ECO:0000313" key="4">
    <source>
        <dbReference type="Proteomes" id="UP000183529"/>
    </source>
</evidence>
<dbReference type="Gene3D" id="1.10.150.240">
    <property type="entry name" value="Putative phosphatase, domain 2"/>
    <property type="match status" value="1"/>
</dbReference>
<protein>
    <submittedName>
        <fullName evidence="3">Uncharacterized protein</fullName>
    </submittedName>
</protein>
<evidence type="ECO:0000313" key="2">
    <source>
        <dbReference type="EMBL" id="PXX14433.1"/>
    </source>
</evidence>
<comment type="caution">
    <text evidence="3">The sequence shown here is derived from an EMBL/GenBank/DDBJ whole genome shotgun (WGS) entry which is preliminary data.</text>
</comment>
<keyword evidence="5" id="KW-1185">Reference proteome</keyword>
<dbReference type="OrthoDB" id="5293434at2"/>
<gene>
    <name evidence="2" type="ORF">C7400_11240</name>
    <name evidence="3" type="ORF">SAMN05216550_109293</name>
</gene>
<evidence type="ECO:0000256" key="1">
    <source>
        <dbReference type="SAM" id="MobiDB-lite"/>
    </source>
</evidence>
<dbReference type="RefSeq" id="WP_065063192.1">
    <property type="nucleotide sequence ID" value="NZ_CADFGN010000009.1"/>
</dbReference>
<reference evidence="3 4" key="1">
    <citation type="submission" date="2016-10" db="EMBL/GenBank/DDBJ databases">
        <authorList>
            <person name="Varghese N."/>
            <person name="Submissions S."/>
        </authorList>
    </citation>
    <scope>NUCLEOTIDE SEQUENCE [LARGE SCALE GENOMIC DNA]</scope>
    <source>
        <strain evidence="3 4">LMG 22274</strain>
    </source>
</reference>
<dbReference type="EMBL" id="FNZM01000009">
    <property type="protein sequence ID" value="SEJ86124.1"/>
    <property type="molecule type" value="Genomic_DNA"/>
</dbReference>